<dbReference type="PANTHER" id="PTHR46148">
    <property type="entry name" value="CHROMO DOMAIN-CONTAINING PROTEIN"/>
    <property type="match status" value="1"/>
</dbReference>
<dbReference type="PANTHER" id="PTHR46148:SF57">
    <property type="entry name" value="OS12G0499874 PROTEIN"/>
    <property type="match status" value="1"/>
</dbReference>
<reference evidence="2" key="1">
    <citation type="submission" date="2023-08" db="EMBL/GenBank/DDBJ databases">
        <title>A de novo genome assembly of Solanum verrucosum Schlechtendal, a Mexican diploid species geographically isolated from the other diploid A-genome species in potato relatives.</title>
        <authorList>
            <person name="Hosaka K."/>
        </authorList>
    </citation>
    <scope>NUCLEOTIDE SEQUENCE</scope>
    <source>
        <tissue evidence="2">Young leaves</tissue>
    </source>
</reference>
<protein>
    <recommendedName>
        <fullName evidence="1">Tf2-1-like SH3-like domain-containing protein</fullName>
    </recommendedName>
</protein>
<proteinExistence type="predicted"/>
<organism evidence="2 3">
    <name type="scientific">Solanum verrucosum</name>
    <dbReference type="NCBI Taxonomy" id="315347"/>
    <lineage>
        <taxon>Eukaryota</taxon>
        <taxon>Viridiplantae</taxon>
        <taxon>Streptophyta</taxon>
        <taxon>Embryophyta</taxon>
        <taxon>Tracheophyta</taxon>
        <taxon>Spermatophyta</taxon>
        <taxon>Magnoliopsida</taxon>
        <taxon>eudicotyledons</taxon>
        <taxon>Gunneridae</taxon>
        <taxon>Pentapetalae</taxon>
        <taxon>asterids</taxon>
        <taxon>lamiids</taxon>
        <taxon>Solanales</taxon>
        <taxon>Solanaceae</taxon>
        <taxon>Solanoideae</taxon>
        <taxon>Solaneae</taxon>
        <taxon>Solanum</taxon>
    </lineage>
</organism>
<dbReference type="Proteomes" id="UP001234989">
    <property type="component" value="Chromosome 10"/>
</dbReference>
<feature type="domain" description="Tf2-1-like SH3-like" evidence="1">
    <location>
        <begin position="5"/>
        <end position="55"/>
    </location>
</feature>
<evidence type="ECO:0000259" key="1">
    <source>
        <dbReference type="Pfam" id="PF24626"/>
    </source>
</evidence>
<evidence type="ECO:0000313" key="2">
    <source>
        <dbReference type="EMBL" id="WMV50388.1"/>
    </source>
</evidence>
<dbReference type="AlphaFoldDB" id="A0AAF0ZUN2"/>
<keyword evidence="3" id="KW-1185">Reference proteome</keyword>
<dbReference type="InterPro" id="IPR056924">
    <property type="entry name" value="SH3_Tf2-1"/>
</dbReference>
<gene>
    <name evidence="2" type="ORF">MTR67_043773</name>
</gene>
<dbReference type="EMBL" id="CP133621">
    <property type="protein sequence ID" value="WMV50388.1"/>
    <property type="molecule type" value="Genomic_DNA"/>
</dbReference>
<sequence length="85" mass="9606">MKGVMRFGKKGKLSPCYVGPHQILRRIRKVCYELEFPNDLASAHPFFNVSLLKKSVGYPTSIVPLEGLVVKENLSYEEVPVDILD</sequence>
<dbReference type="Pfam" id="PF24626">
    <property type="entry name" value="SH3_Tf2-1"/>
    <property type="match status" value="1"/>
</dbReference>
<accession>A0AAF0ZUN2</accession>
<evidence type="ECO:0000313" key="3">
    <source>
        <dbReference type="Proteomes" id="UP001234989"/>
    </source>
</evidence>
<name>A0AAF0ZUN2_SOLVR</name>